<accession>A0A6J7MZ59</accession>
<evidence type="ECO:0000313" key="5">
    <source>
        <dbReference type="EMBL" id="CAB4986480.1"/>
    </source>
</evidence>
<dbReference type="InterPro" id="IPR011009">
    <property type="entry name" value="Kinase-like_dom_sf"/>
</dbReference>
<dbReference type="EMBL" id="CAFBMT010000009">
    <property type="protein sequence ID" value="CAB4935965.1"/>
    <property type="molecule type" value="Genomic_DNA"/>
</dbReference>
<evidence type="ECO:0000313" key="3">
    <source>
        <dbReference type="EMBL" id="CAB4852818.1"/>
    </source>
</evidence>
<dbReference type="SUPFAM" id="SSF56112">
    <property type="entry name" value="Protein kinase-like (PK-like)"/>
    <property type="match status" value="1"/>
</dbReference>
<organism evidence="5">
    <name type="scientific">freshwater metagenome</name>
    <dbReference type="NCBI Taxonomy" id="449393"/>
    <lineage>
        <taxon>unclassified sequences</taxon>
        <taxon>metagenomes</taxon>
        <taxon>ecological metagenomes</taxon>
    </lineage>
</organism>
<protein>
    <submittedName>
        <fullName evidence="5">Unannotated protein</fullName>
    </submittedName>
</protein>
<sequence>MPDDDAKIIAWLEGLLGGKVVSWSRQPRWRPMWFVDIERNGVVERVVERVVVRGERSDSVQQFPLDHEMRFQQVLEAQGIAVPHVYGWCDEPRAYAMAAVPGQPDFKGTPPAERAVIVDEYLQELARLHTLPLQPFIDAGITRGDSPADAAHVGIRQFVRVFRQIKVRPDPLMEFVLGWLDRHPLPPSEREAPVVWDSGQFHHIDGHFTAVMDVELGHLGDPMMDLAAWRMRDTVIPFGDFNALFDRYAELTGAPVDMAAIQYHHLFFTLTNTLSFHRALAQPIPATDYMTYAQWVSETNLHTIETMAEYLGITLEDVEIPEALSTPVSAPHEHLSRSLQSIKVDDPFVAYQVRIAFRLARHLERFNQIGGEVLEHDRADIEAIIGKNAPHSWDECEALLEEFVLADNGAHDLELVKLFNRRWRRYKALMGPAGSAMAAHHVMQPLGTSLLP</sequence>
<evidence type="ECO:0000313" key="2">
    <source>
        <dbReference type="EMBL" id="CAB4724452.1"/>
    </source>
</evidence>
<dbReference type="EMBL" id="CAFBOL010000024">
    <property type="protein sequence ID" value="CAB4986480.1"/>
    <property type="molecule type" value="Genomic_DNA"/>
</dbReference>
<dbReference type="AlphaFoldDB" id="A0A6J7MZ59"/>
<name>A0A6J7MZ59_9ZZZZ</name>
<dbReference type="EMBL" id="CAEZYF010000009">
    <property type="protein sequence ID" value="CAB4724452.1"/>
    <property type="molecule type" value="Genomic_DNA"/>
</dbReference>
<reference evidence="5" key="1">
    <citation type="submission" date="2020-05" db="EMBL/GenBank/DDBJ databases">
        <authorList>
            <person name="Chiriac C."/>
            <person name="Salcher M."/>
            <person name="Ghai R."/>
            <person name="Kavagutti S V."/>
        </authorList>
    </citation>
    <scope>NUCLEOTIDE SEQUENCE</scope>
</reference>
<proteinExistence type="predicted"/>
<dbReference type="EMBL" id="CAFBIY010000159">
    <property type="protein sequence ID" value="CAB4852818.1"/>
    <property type="molecule type" value="Genomic_DNA"/>
</dbReference>
<dbReference type="EMBL" id="CAESGF010000009">
    <property type="protein sequence ID" value="CAB4364012.1"/>
    <property type="molecule type" value="Genomic_DNA"/>
</dbReference>
<dbReference type="Gene3D" id="3.90.1200.10">
    <property type="match status" value="1"/>
</dbReference>
<evidence type="ECO:0000313" key="4">
    <source>
        <dbReference type="EMBL" id="CAB4935965.1"/>
    </source>
</evidence>
<gene>
    <name evidence="2" type="ORF">UFOPK2656_01664</name>
    <name evidence="3" type="ORF">UFOPK3267_02338</name>
    <name evidence="4" type="ORF">UFOPK3651_01806</name>
    <name evidence="5" type="ORF">UFOPK3931_01178</name>
    <name evidence="1" type="ORF">UFOPK4189_01781</name>
</gene>
<evidence type="ECO:0000313" key="1">
    <source>
        <dbReference type="EMBL" id="CAB4364012.1"/>
    </source>
</evidence>